<comment type="caution">
    <text evidence="2">The sequence shown here is derived from an EMBL/GenBank/DDBJ whole genome shotgun (WGS) entry which is preliminary data.</text>
</comment>
<reference evidence="2 4" key="1">
    <citation type="submission" date="2016-09" db="EMBL/GenBank/DDBJ databases">
        <title>genome sequences of unsequenced Mycobacteria.</title>
        <authorList>
            <person name="Greninger A.L."/>
            <person name="Jerome K.R."/>
            <person name="Mcnair B."/>
            <person name="Wallis C."/>
            <person name="Fang F."/>
        </authorList>
    </citation>
    <scope>NUCLEOTIDE SEQUENCE [LARGE SCALE GENOMIC DNA]</scope>
    <source>
        <strain evidence="2 4">BM1</strain>
    </source>
</reference>
<evidence type="ECO:0000313" key="2">
    <source>
        <dbReference type="EMBL" id="OPE49239.1"/>
    </source>
</evidence>
<accession>A0A1T3W4M7</accession>
<organism evidence="2 4">
    <name type="scientific">Mycolicibacterium diernhoferi</name>
    <dbReference type="NCBI Taxonomy" id="1801"/>
    <lineage>
        <taxon>Bacteria</taxon>
        <taxon>Bacillati</taxon>
        <taxon>Actinomycetota</taxon>
        <taxon>Actinomycetes</taxon>
        <taxon>Mycobacteriales</taxon>
        <taxon>Mycobacteriaceae</taxon>
        <taxon>Mycolicibacterium</taxon>
    </lineage>
</organism>
<evidence type="ECO:0000256" key="1">
    <source>
        <dbReference type="SAM" id="MobiDB-lite"/>
    </source>
</evidence>
<proteinExistence type="predicted"/>
<evidence type="ECO:0000313" key="3">
    <source>
        <dbReference type="EMBL" id="PEG56416.1"/>
    </source>
</evidence>
<protein>
    <submittedName>
        <fullName evidence="2">Secretion protein EccK</fullName>
    </submittedName>
</protein>
<reference evidence="3 5" key="2">
    <citation type="submission" date="2017-10" db="EMBL/GenBank/DDBJ databases">
        <title>The new phylogeny of genus Mycobacterium.</title>
        <authorList>
            <person name="Tortoli E."/>
            <person name="Trovato A."/>
            <person name="Cirillo D.M."/>
        </authorList>
    </citation>
    <scope>NUCLEOTIDE SEQUENCE [LARGE SCALE GENOMIC DNA]</scope>
    <source>
        <strain evidence="3 5">IP141170001</strain>
    </source>
</reference>
<sequence length="312" mass="32690">MPLGNPSTPAPAAPVQPGGGPIGPGVAPASTNQGGAAGPAAPVPISAARAERDAIAAASTAGAMRRKGTNPRQVARHIGAALNVGITDPSLVWITAVTNDGRILAANNYGLAYIPEHVHLPEQVHMVTADEAIPAQTRGTWATYPLLAVQEWARHHDITLQAVCGTEENLRGFDLGTARDVLTPEDLPDNGKMQGRNRLEVIAPEVATKLAAIPAAGLTELLPPAPADNTPPANNKINLLLEVCKPLLSANPDRAGAHLKAMIAYADHLQEVALFRAHNAQDPELQRAAIAEWIYWQHISVLTSDALSAMVS</sequence>
<dbReference type="Proteomes" id="UP000191039">
    <property type="component" value="Unassembled WGS sequence"/>
</dbReference>
<evidence type="ECO:0000313" key="5">
    <source>
        <dbReference type="Proteomes" id="UP000220340"/>
    </source>
</evidence>
<dbReference type="AlphaFoldDB" id="A0A1T3W4M7"/>
<evidence type="ECO:0000313" key="4">
    <source>
        <dbReference type="Proteomes" id="UP000191039"/>
    </source>
</evidence>
<keyword evidence="5" id="KW-1185">Reference proteome</keyword>
<dbReference type="EMBL" id="PDCR01000001">
    <property type="protein sequence ID" value="PEG56416.1"/>
    <property type="molecule type" value="Genomic_DNA"/>
</dbReference>
<dbReference type="Proteomes" id="UP000220340">
    <property type="component" value="Unassembled WGS sequence"/>
</dbReference>
<dbReference type="OrthoDB" id="4636484at2"/>
<dbReference type="EMBL" id="MIJD01000296">
    <property type="protein sequence ID" value="OPE49239.1"/>
    <property type="molecule type" value="Genomic_DNA"/>
</dbReference>
<gene>
    <name evidence="2" type="ORF">BV510_22570</name>
    <name evidence="3" type="ORF">CRI78_00735</name>
</gene>
<name>A0A1T3W4M7_9MYCO</name>
<feature type="region of interest" description="Disordered" evidence="1">
    <location>
        <begin position="1"/>
        <end position="42"/>
    </location>
</feature>
<dbReference type="RefSeq" id="WP_073856021.1">
    <property type="nucleotide sequence ID" value="NZ_BAAATC010000019.1"/>
</dbReference>